<evidence type="ECO:0000313" key="6">
    <source>
        <dbReference type="EMBL" id="MFC5494264.1"/>
    </source>
</evidence>
<dbReference type="EMBL" id="JBHSMD010000004">
    <property type="protein sequence ID" value="MFC5494264.1"/>
    <property type="molecule type" value="Genomic_DNA"/>
</dbReference>
<evidence type="ECO:0000256" key="3">
    <source>
        <dbReference type="ARBA" id="ARBA00022490"/>
    </source>
</evidence>
<keyword evidence="6" id="KW-0966">Cell projection</keyword>
<evidence type="ECO:0000256" key="5">
    <source>
        <dbReference type="ARBA" id="ARBA00023186"/>
    </source>
</evidence>
<organism evidence="6 7">
    <name type="scientific">Nocardioides caricicola</name>
    <dbReference type="NCBI Taxonomy" id="634770"/>
    <lineage>
        <taxon>Bacteria</taxon>
        <taxon>Bacillati</taxon>
        <taxon>Actinomycetota</taxon>
        <taxon>Actinomycetes</taxon>
        <taxon>Propionibacteriales</taxon>
        <taxon>Nocardioidaceae</taxon>
        <taxon>Nocardioides</taxon>
    </lineage>
</organism>
<dbReference type="CDD" id="cd16098">
    <property type="entry name" value="FliS"/>
    <property type="match status" value="1"/>
</dbReference>
<proteinExistence type="inferred from homology"/>
<dbReference type="InterPro" id="IPR003713">
    <property type="entry name" value="FliS"/>
</dbReference>
<comment type="subcellular location">
    <subcellularLocation>
        <location evidence="1">Cytoplasm</location>
        <location evidence="1">Cytosol</location>
    </subcellularLocation>
</comment>
<keyword evidence="7" id="KW-1185">Reference proteome</keyword>
<protein>
    <submittedName>
        <fullName evidence="6">Flagellar export chaperone FliS</fullName>
    </submittedName>
</protein>
<evidence type="ECO:0000256" key="2">
    <source>
        <dbReference type="ARBA" id="ARBA00008787"/>
    </source>
</evidence>
<keyword evidence="5" id="KW-0143">Chaperone</keyword>
<dbReference type="PANTHER" id="PTHR34773:SF1">
    <property type="entry name" value="FLAGELLAR SECRETION CHAPERONE FLIS"/>
    <property type="match status" value="1"/>
</dbReference>
<dbReference type="NCBIfam" id="TIGR00208">
    <property type="entry name" value="fliS"/>
    <property type="match status" value="1"/>
</dbReference>
<evidence type="ECO:0000256" key="4">
    <source>
        <dbReference type="ARBA" id="ARBA00022795"/>
    </source>
</evidence>
<keyword evidence="4" id="KW-1005">Bacterial flagellum biogenesis</keyword>
<dbReference type="SUPFAM" id="SSF101116">
    <property type="entry name" value="Flagellar export chaperone FliS"/>
    <property type="match status" value="1"/>
</dbReference>
<dbReference type="Pfam" id="PF02561">
    <property type="entry name" value="FliS"/>
    <property type="match status" value="1"/>
</dbReference>
<gene>
    <name evidence="6" type="primary">fliS</name>
    <name evidence="6" type="ORF">ACFPKY_14195</name>
</gene>
<evidence type="ECO:0000313" key="7">
    <source>
        <dbReference type="Proteomes" id="UP001595956"/>
    </source>
</evidence>
<keyword evidence="6" id="KW-0969">Cilium</keyword>
<dbReference type="RefSeq" id="WP_345180220.1">
    <property type="nucleotide sequence ID" value="NZ_BAABFQ010000007.1"/>
</dbReference>
<comment type="caution">
    <text evidence="6">The sequence shown here is derived from an EMBL/GenBank/DDBJ whole genome shotgun (WGS) entry which is preliminary data.</text>
</comment>
<sequence>MSMQNPRDTYLAATVQTASPAQLLVMLCERLNLDMERAAEALRQGRPSDAHEPLLHAQEIVLELRASLKVDAWEGGPGLAAIYDFLHSQLIKANMGKDLKITESCLSLVAELRDTWRAAAMSLLQASA</sequence>
<dbReference type="Proteomes" id="UP001595956">
    <property type="component" value="Unassembled WGS sequence"/>
</dbReference>
<dbReference type="Gene3D" id="1.20.120.340">
    <property type="entry name" value="Flagellar protein FliS"/>
    <property type="match status" value="1"/>
</dbReference>
<evidence type="ECO:0000256" key="1">
    <source>
        <dbReference type="ARBA" id="ARBA00004514"/>
    </source>
</evidence>
<accession>A0ABW0N103</accession>
<name>A0ABW0N103_9ACTN</name>
<keyword evidence="6" id="KW-0282">Flagellum</keyword>
<reference evidence="7" key="1">
    <citation type="journal article" date="2019" name="Int. J. Syst. Evol. Microbiol.">
        <title>The Global Catalogue of Microorganisms (GCM) 10K type strain sequencing project: providing services to taxonomists for standard genome sequencing and annotation.</title>
        <authorList>
            <consortium name="The Broad Institute Genomics Platform"/>
            <consortium name="The Broad Institute Genome Sequencing Center for Infectious Disease"/>
            <person name="Wu L."/>
            <person name="Ma J."/>
        </authorList>
    </citation>
    <scope>NUCLEOTIDE SEQUENCE [LARGE SCALE GENOMIC DNA]</scope>
    <source>
        <strain evidence="7">KACC 13778</strain>
    </source>
</reference>
<keyword evidence="3" id="KW-0963">Cytoplasm</keyword>
<dbReference type="InterPro" id="IPR036584">
    <property type="entry name" value="FliS_sf"/>
</dbReference>
<comment type="similarity">
    <text evidence="2">Belongs to the FliS family.</text>
</comment>
<dbReference type="PANTHER" id="PTHR34773">
    <property type="entry name" value="FLAGELLAR SECRETION CHAPERONE FLIS"/>
    <property type="match status" value="1"/>
</dbReference>